<dbReference type="AlphaFoldDB" id="A0A2U8H537"/>
<evidence type="ECO:0000313" key="2">
    <source>
        <dbReference type="Proteomes" id="UP000244902"/>
    </source>
</evidence>
<protein>
    <recommendedName>
        <fullName evidence="3">4Fe-4S ferredoxin-type domain-containing protein</fullName>
    </recommendedName>
</protein>
<evidence type="ECO:0008006" key="3">
    <source>
        <dbReference type="Google" id="ProtNLM"/>
    </source>
</evidence>
<reference evidence="1 2" key="1">
    <citation type="submission" date="2017-06" db="EMBL/GenBank/DDBJ databases">
        <title>Azoarcus sp. TSNA42 complete genome sequence.</title>
        <authorList>
            <person name="Woo J.-H."/>
            <person name="Kim H.-S."/>
        </authorList>
    </citation>
    <scope>NUCLEOTIDE SEQUENCE [LARGE SCALE GENOMIC DNA]</scope>
    <source>
        <strain evidence="1 2">TSNA42</strain>
    </source>
</reference>
<sequence>MISCDFSELNRVGLNLQAVFNVHTLPATIRSQLRQCVEDGEEFRQLILIGNAGPTLWSAVGAAGIESADPIDDFSIETVSGWFNACFGDCRHQRIYPGNTPVGLQMLGSLAGWHHASPFKVGINQDWGTWFAYRVALLANTALPVTQAQHPQAKHTVSPCDNCRDKPCIPACPAQAMASGDFDLDRCIDYRRQPRSRCAASCVARLSCPVGSSHRYQPEQIAHGYANSLKMIERYRNASTSSDSK</sequence>
<organism evidence="1 2">
    <name type="scientific">Parazoarcus communis</name>
    <dbReference type="NCBI Taxonomy" id="41977"/>
    <lineage>
        <taxon>Bacteria</taxon>
        <taxon>Pseudomonadati</taxon>
        <taxon>Pseudomonadota</taxon>
        <taxon>Betaproteobacteria</taxon>
        <taxon>Rhodocyclales</taxon>
        <taxon>Zoogloeaceae</taxon>
        <taxon>Parazoarcus</taxon>
    </lineage>
</organism>
<accession>A0A2U8H537</accession>
<dbReference type="SUPFAM" id="SSF54862">
    <property type="entry name" value="4Fe-4S ferredoxins"/>
    <property type="match status" value="1"/>
</dbReference>
<dbReference type="EMBL" id="CP022188">
    <property type="protein sequence ID" value="AWI80738.1"/>
    <property type="molecule type" value="Genomic_DNA"/>
</dbReference>
<gene>
    <name evidence="1" type="ORF">CEW87_15980</name>
</gene>
<dbReference type="RefSeq" id="WP_108974583.1">
    <property type="nucleotide sequence ID" value="NZ_CP022188.1"/>
</dbReference>
<evidence type="ECO:0000313" key="1">
    <source>
        <dbReference type="EMBL" id="AWI80738.1"/>
    </source>
</evidence>
<dbReference type="OrthoDB" id="6195205at2"/>
<dbReference type="Proteomes" id="UP000244902">
    <property type="component" value="Chromosome"/>
</dbReference>
<proteinExistence type="predicted"/>
<name>A0A2U8H537_9RHOO</name>